<keyword evidence="5 6" id="KW-0472">Membrane</keyword>
<dbReference type="GO" id="GO:0055091">
    <property type="term" value="P:phospholipid homeostasis"/>
    <property type="evidence" value="ECO:0007669"/>
    <property type="project" value="TreeGrafter"/>
</dbReference>
<comment type="caution">
    <text evidence="9">The sequence shown here is derived from an EMBL/GenBank/DDBJ whole genome shotgun (WGS) entry which is preliminary data.</text>
</comment>
<name>A0A1Q9LHC5_9PSEU</name>
<dbReference type="STRING" id="1193682.BJP25_00865"/>
<feature type="transmembrane region" description="Helical" evidence="6">
    <location>
        <begin position="116"/>
        <end position="132"/>
    </location>
</feature>
<keyword evidence="4 6" id="KW-1133">Transmembrane helix</keyword>
<feature type="domain" description="Phosphatidylglycerol lysyltransferase C-terminal" evidence="7">
    <location>
        <begin position="247"/>
        <end position="546"/>
    </location>
</feature>
<dbReference type="InterPro" id="IPR031553">
    <property type="entry name" value="tRNA-synt_2_TM"/>
</dbReference>
<dbReference type="RefSeq" id="WP_075976820.1">
    <property type="nucleotide sequence ID" value="NZ_MKQR01000023.1"/>
</dbReference>
<evidence type="ECO:0000256" key="4">
    <source>
        <dbReference type="ARBA" id="ARBA00022989"/>
    </source>
</evidence>
<accession>A0A1Q9LHC5</accession>
<dbReference type="Pfam" id="PF16995">
    <property type="entry name" value="tRNA-synt_2_TM"/>
    <property type="match status" value="1"/>
</dbReference>
<dbReference type="InterPro" id="IPR024320">
    <property type="entry name" value="LPG_synthase_C"/>
</dbReference>
<reference evidence="9 10" key="1">
    <citation type="submission" date="2016-10" db="EMBL/GenBank/DDBJ databases">
        <title>The Draft Genome Sequence of Actinokineospora bangkokensis 44EHWT reveals the biosynthetic pathway of antifungal compounds Thailandins with unusual extender unit butylmalonyl-CoA.</title>
        <authorList>
            <person name="Greule A."/>
            <person name="Intra B."/>
            <person name="Flemming S."/>
            <person name="Rommel M.G."/>
            <person name="Panbangred W."/>
            <person name="Bechthold A."/>
        </authorList>
    </citation>
    <scope>NUCLEOTIDE SEQUENCE [LARGE SCALE GENOMIC DNA]</scope>
    <source>
        <strain evidence="9 10">44EHW</strain>
    </source>
</reference>
<dbReference type="PANTHER" id="PTHR34697:SF2">
    <property type="entry name" value="PHOSPHATIDYLGLYCEROL LYSYLTRANSFERASE"/>
    <property type="match status" value="1"/>
</dbReference>
<dbReference type="Proteomes" id="UP000186040">
    <property type="component" value="Unassembled WGS sequence"/>
</dbReference>
<evidence type="ECO:0000313" key="10">
    <source>
        <dbReference type="Proteomes" id="UP000186040"/>
    </source>
</evidence>
<feature type="transmembrane region" description="Helical" evidence="6">
    <location>
        <begin position="208"/>
        <end position="229"/>
    </location>
</feature>
<keyword evidence="10" id="KW-1185">Reference proteome</keyword>
<sequence>MTRAATERDAARRWLPSGETTVKLLTWSTRVVALLAVLSVLLPGSRRPQLREALGAWLNLPEQATVAAGAVVLTSGVMLWLLANALRRRKRRAWQVAVVVTALITVAHAVAWRHGIGSGVTALVLCGALIATRKHFTAAPDPVYGKWRALRVALQLLGAGFAAVFVLLVGTPRRLSGDPSFLDAVSQSLLALIGVSGPVHPVAWLDDLTAAIGLVFGVGAALLGGYYLLRSAEPKPGLAADDEDALRALLATRGRDDSLGYFALRRDKAVVLSPTGKAAVSFRVLAGVALASGDPLGDLEAWPGAIERFLAECRANAWVPAVIGCSERGATVWVRYGLDAIELGDEAVVDATAFSLDGRAMRGVRQAVAKLRRAGYGVTVRRCSDIPDDERADLADLAERWRGTETERGFSMALSRACDPADPDCVIVTATRGTEVTGLLQFVPWGPDGLSLDLMRRDRATGDNGLNELMITDLLAACPTLGITRVSLNFAVFRAALERGGRIGAGPVARLWARALKLGSRWWQIETLYKFNAKFAPTWLPRYLVFPAVRDLPRVALAAMEAEGFGGRPPALLRVLNR</sequence>
<evidence type="ECO:0000256" key="5">
    <source>
        <dbReference type="ARBA" id="ARBA00023136"/>
    </source>
</evidence>
<comment type="subcellular location">
    <subcellularLocation>
        <location evidence="1">Cell membrane</location>
        <topology evidence="1">Multi-pass membrane protein</topology>
    </subcellularLocation>
</comment>
<proteinExistence type="predicted"/>
<feature type="transmembrane region" description="Helical" evidence="6">
    <location>
        <begin position="93"/>
        <end position="110"/>
    </location>
</feature>
<protein>
    <submittedName>
        <fullName evidence="9">Uncharacterized protein</fullName>
    </submittedName>
</protein>
<evidence type="ECO:0000259" key="8">
    <source>
        <dbReference type="Pfam" id="PF16995"/>
    </source>
</evidence>
<dbReference type="AlphaFoldDB" id="A0A1Q9LHC5"/>
<dbReference type="GO" id="GO:0005886">
    <property type="term" value="C:plasma membrane"/>
    <property type="evidence" value="ECO:0007669"/>
    <property type="project" value="UniProtKB-SubCell"/>
</dbReference>
<dbReference type="InterPro" id="IPR051211">
    <property type="entry name" value="PG_lysyltransferase"/>
</dbReference>
<gene>
    <name evidence="9" type="ORF">BJP25_00865</name>
</gene>
<feature type="domain" description="Lysyl-tRNA synthetase N-terminal transmembrane region" evidence="8">
    <location>
        <begin position="27"/>
        <end position="187"/>
    </location>
</feature>
<keyword evidence="2" id="KW-1003">Cell membrane</keyword>
<dbReference type="EMBL" id="MKQR01000023">
    <property type="protein sequence ID" value="OLR91423.1"/>
    <property type="molecule type" value="Genomic_DNA"/>
</dbReference>
<dbReference type="PANTHER" id="PTHR34697">
    <property type="entry name" value="PHOSPHATIDYLGLYCEROL LYSYLTRANSFERASE"/>
    <property type="match status" value="1"/>
</dbReference>
<evidence type="ECO:0000256" key="3">
    <source>
        <dbReference type="ARBA" id="ARBA00022692"/>
    </source>
</evidence>
<evidence type="ECO:0000256" key="2">
    <source>
        <dbReference type="ARBA" id="ARBA00022475"/>
    </source>
</evidence>
<evidence type="ECO:0000259" key="7">
    <source>
        <dbReference type="Pfam" id="PF09924"/>
    </source>
</evidence>
<feature type="transmembrane region" description="Helical" evidence="6">
    <location>
        <begin position="64"/>
        <end position="86"/>
    </location>
</feature>
<evidence type="ECO:0000256" key="6">
    <source>
        <dbReference type="SAM" id="Phobius"/>
    </source>
</evidence>
<dbReference type="GO" id="GO:0016755">
    <property type="term" value="F:aminoacyltransferase activity"/>
    <property type="evidence" value="ECO:0007669"/>
    <property type="project" value="TreeGrafter"/>
</dbReference>
<feature type="transmembrane region" description="Helical" evidence="6">
    <location>
        <begin position="152"/>
        <end position="171"/>
    </location>
</feature>
<organism evidence="9 10">
    <name type="scientific">Actinokineospora bangkokensis</name>
    <dbReference type="NCBI Taxonomy" id="1193682"/>
    <lineage>
        <taxon>Bacteria</taxon>
        <taxon>Bacillati</taxon>
        <taxon>Actinomycetota</taxon>
        <taxon>Actinomycetes</taxon>
        <taxon>Pseudonocardiales</taxon>
        <taxon>Pseudonocardiaceae</taxon>
        <taxon>Actinokineospora</taxon>
    </lineage>
</organism>
<evidence type="ECO:0000313" key="9">
    <source>
        <dbReference type="EMBL" id="OLR91423.1"/>
    </source>
</evidence>
<feature type="transmembrane region" description="Helical" evidence="6">
    <location>
        <begin position="21"/>
        <end position="44"/>
    </location>
</feature>
<dbReference type="Pfam" id="PF09924">
    <property type="entry name" value="LPG_synthase_C"/>
    <property type="match status" value="1"/>
</dbReference>
<dbReference type="OrthoDB" id="9801152at2"/>
<keyword evidence="3 6" id="KW-0812">Transmembrane</keyword>
<evidence type="ECO:0000256" key="1">
    <source>
        <dbReference type="ARBA" id="ARBA00004651"/>
    </source>
</evidence>